<dbReference type="RefSeq" id="WP_285673692.1">
    <property type="nucleotide sequence ID" value="NZ_BSYI01000039.1"/>
</dbReference>
<organism evidence="3 4">
    <name type="scientific">Paralimibaculum aggregatum</name>
    <dbReference type="NCBI Taxonomy" id="3036245"/>
    <lineage>
        <taxon>Bacteria</taxon>
        <taxon>Pseudomonadati</taxon>
        <taxon>Pseudomonadota</taxon>
        <taxon>Alphaproteobacteria</taxon>
        <taxon>Rhodobacterales</taxon>
        <taxon>Paracoccaceae</taxon>
        <taxon>Paralimibaculum</taxon>
    </lineage>
</organism>
<dbReference type="Pfam" id="PF01557">
    <property type="entry name" value="FAA_hydrolase"/>
    <property type="match status" value="1"/>
</dbReference>
<gene>
    <name evidence="3" type="ORF">LNKW23_38310</name>
</gene>
<dbReference type="GO" id="GO:0016787">
    <property type="term" value="F:hydrolase activity"/>
    <property type="evidence" value="ECO:0007669"/>
    <property type="project" value="UniProtKB-KW"/>
</dbReference>
<accession>A0ABQ6LN42</accession>
<reference evidence="3 4" key="1">
    <citation type="submission" date="2023-04" db="EMBL/GenBank/DDBJ databases">
        <title>Marinoamorphus aggregata gen. nov., sp. Nov., isolate from tissue of brittle star Ophioplocus japonicus.</title>
        <authorList>
            <person name="Kawano K."/>
            <person name="Sawayama S."/>
            <person name="Nakagawa S."/>
        </authorList>
    </citation>
    <scope>NUCLEOTIDE SEQUENCE [LARGE SCALE GENOMIC DNA]</scope>
    <source>
        <strain evidence="3 4">NKW23</strain>
    </source>
</reference>
<name>A0ABQ6LN42_9RHOB</name>
<comment type="caution">
    <text evidence="3">The sequence shown here is derived from an EMBL/GenBank/DDBJ whole genome shotgun (WGS) entry which is preliminary data.</text>
</comment>
<dbReference type="Proteomes" id="UP001239909">
    <property type="component" value="Unassembled WGS sequence"/>
</dbReference>
<dbReference type="PANTHER" id="PTHR11820:SF8">
    <property type="entry name" value="BLL6360 PROTEIN"/>
    <property type="match status" value="1"/>
</dbReference>
<dbReference type="InterPro" id="IPR036663">
    <property type="entry name" value="Fumarylacetoacetase_C_sf"/>
</dbReference>
<proteinExistence type="predicted"/>
<dbReference type="Gene3D" id="3.90.850.10">
    <property type="entry name" value="Fumarylacetoacetase-like, C-terminal domain"/>
    <property type="match status" value="1"/>
</dbReference>
<feature type="domain" description="Fumarylacetoacetase-like C-terminal" evidence="2">
    <location>
        <begin position="74"/>
        <end position="278"/>
    </location>
</feature>
<evidence type="ECO:0000313" key="4">
    <source>
        <dbReference type="Proteomes" id="UP001239909"/>
    </source>
</evidence>
<dbReference type="InterPro" id="IPR011234">
    <property type="entry name" value="Fumarylacetoacetase-like_C"/>
</dbReference>
<dbReference type="PANTHER" id="PTHR11820">
    <property type="entry name" value="ACYLPYRUVASE"/>
    <property type="match status" value="1"/>
</dbReference>
<keyword evidence="1" id="KW-0479">Metal-binding</keyword>
<evidence type="ECO:0000259" key="2">
    <source>
        <dbReference type="Pfam" id="PF01557"/>
    </source>
</evidence>
<evidence type="ECO:0000313" key="3">
    <source>
        <dbReference type="EMBL" id="GMG84615.1"/>
    </source>
</evidence>
<protein>
    <submittedName>
        <fullName evidence="3">Fumarylacetoacetate hydrolase family protein</fullName>
    </submittedName>
</protein>
<keyword evidence="4" id="KW-1185">Reference proteome</keyword>
<dbReference type="EMBL" id="BSYI01000039">
    <property type="protein sequence ID" value="GMG84615.1"/>
    <property type="molecule type" value="Genomic_DNA"/>
</dbReference>
<keyword evidence="3" id="KW-0378">Hydrolase</keyword>
<evidence type="ECO:0000256" key="1">
    <source>
        <dbReference type="ARBA" id="ARBA00022723"/>
    </source>
</evidence>
<dbReference type="SUPFAM" id="SSF56529">
    <property type="entry name" value="FAH"/>
    <property type="match status" value="1"/>
</dbReference>
<sequence>MKLLRYGPAGAEKPGILDAAGRIRDLSGVSPDLEGEAVGLAALDRLRAIDPESLPPVAGEPRIGACVARTPTFHCVGLNYVNHAKESGMAPPTEPVLFNKAASALCGPFEPIIQPKGSTKLDYEVELGIVIGARTQHISEADALSAVAGYCVINDVSERAFQNERLGQWVKGKSSPNFGPTGPWLVTADEVPDPQALGCWLTVNGEDRQRSSTADMIFSVREIVSYLSRFMVLMPGDLIATGTPEGVAMGMTPQAWLTPGDEVRLGIDGLGEQAQTVVAFPG</sequence>